<protein>
    <submittedName>
        <fullName evidence="1">Uncharacterized protein</fullName>
    </submittedName>
</protein>
<evidence type="ECO:0000313" key="2">
    <source>
        <dbReference type="Proteomes" id="UP000186601"/>
    </source>
</evidence>
<comment type="caution">
    <text evidence="1">The sequence shown here is derived from an EMBL/GenBank/DDBJ whole genome shotgun (WGS) entry which is preliminary data.</text>
</comment>
<reference evidence="1 2" key="1">
    <citation type="submission" date="2018-02" db="EMBL/GenBank/DDBJ databases">
        <title>Genome sequence of the basidiomycete white-rot fungus Phlebia centrifuga.</title>
        <authorList>
            <person name="Granchi Z."/>
            <person name="Peng M."/>
            <person name="de Vries R.P."/>
            <person name="Hilden K."/>
            <person name="Makela M.R."/>
            <person name="Grigoriev I."/>
            <person name="Riley R."/>
        </authorList>
    </citation>
    <scope>NUCLEOTIDE SEQUENCE [LARGE SCALE GENOMIC DNA]</scope>
    <source>
        <strain evidence="1 2">FBCC195</strain>
    </source>
</reference>
<dbReference type="AlphaFoldDB" id="A0A2R6NJH2"/>
<proteinExistence type="predicted"/>
<organism evidence="1 2">
    <name type="scientific">Hermanssonia centrifuga</name>
    <dbReference type="NCBI Taxonomy" id="98765"/>
    <lineage>
        <taxon>Eukaryota</taxon>
        <taxon>Fungi</taxon>
        <taxon>Dikarya</taxon>
        <taxon>Basidiomycota</taxon>
        <taxon>Agaricomycotina</taxon>
        <taxon>Agaricomycetes</taxon>
        <taxon>Polyporales</taxon>
        <taxon>Meruliaceae</taxon>
        <taxon>Hermanssonia</taxon>
    </lineage>
</organism>
<dbReference type="OrthoDB" id="2815053at2759"/>
<name>A0A2R6NJH2_9APHY</name>
<dbReference type="EMBL" id="MLYV02001210">
    <property type="protein sequence ID" value="PSR72152.1"/>
    <property type="molecule type" value="Genomic_DNA"/>
</dbReference>
<gene>
    <name evidence="1" type="ORF">PHLCEN_2v12000</name>
</gene>
<feature type="non-terminal residue" evidence="1">
    <location>
        <position position="1"/>
    </location>
</feature>
<keyword evidence="2" id="KW-1185">Reference proteome</keyword>
<sequence>CPENPRRNGPQRRRLSEIRTKWPFGGRAWEAEIRDISGWPFWALSGVLAKLSAGNSNDETFSATDCLGTRGEVACAVCGLSLEQPCWFCIDCFTSNEVKKLPTPKVYHSEQHSYLHALVRCKAKECESRQQPTDERTTALEHEVGALSQKIETLDNTLQGLKSGLGRMEGMMAMIASKMSGTTIAPSV</sequence>
<accession>A0A2R6NJH2</accession>
<evidence type="ECO:0000313" key="1">
    <source>
        <dbReference type="EMBL" id="PSR72152.1"/>
    </source>
</evidence>
<dbReference type="Proteomes" id="UP000186601">
    <property type="component" value="Unassembled WGS sequence"/>
</dbReference>